<dbReference type="InterPro" id="IPR011263">
    <property type="entry name" value="DNA-dir_RNA_pol_RpoA/D/Rpb3"/>
</dbReference>
<dbReference type="GO" id="GO:0046983">
    <property type="term" value="F:protein dimerization activity"/>
    <property type="evidence" value="ECO:0007669"/>
    <property type="project" value="InterPro"/>
</dbReference>
<keyword evidence="4 11" id="KW-0240">DNA-directed RNA polymerase</keyword>
<dbReference type="EC" id="2.7.7.6" evidence="2 11"/>
<dbReference type="NCBIfam" id="NF003519">
    <property type="entry name" value="PRK05182.2-5"/>
    <property type="match status" value="1"/>
</dbReference>
<dbReference type="GO" id="GO:0006351">
    <property type="term" value="P:DNA-templated transcription"/>
    <property type="evidence" value="ECO:0007669"/>
    <property type="project" value="UniProtKB-UniRule"/>
</dbReference>
<evidence type="ECO:0000256" key="4">
    <source>
        <dbReference type="ARBA" id="ARBA00022478"/>
    </source>
</evidence>
<organism evidence="13 14">
    <name type="scientific">Buchnera aphidicola</name>
    <name type="common">Therioaphis trifolii</name>
    <dbReference type="NCBI Taxonomy" id="1241884"/>
    <lineage>
        <taxon>Bacteria</taxon>
        <taxon>Pseudomonadati</taxon>
        <taxon>Pseudomonadota</taxon>
        <taxon>Gammaproteobacteria</taxon>
        <taxon>Enterobacterales</taxon>
        <taxon>Erwiniaceae</taxon>
        <taxon>Buchnera</taxon>
    </lineage>
</organism>
<evidence type="ECO:0000256" key="10">
    <source>
        <dbReference type="ARBA" id="ARBA00048552"/>
    </source>
</evidence>
<dbReference type="InterPro" id="IPR036603">
    <property type="entry name" value="RBP11-like"/>
</dbReference>
<dbReference type="InterPro" id="IPR011773">
    <property type="entry name" value="DNA-dir_RpoA"/>
</dbReference>
<evidence type="ECO:0000256" key="1">
    <source>
        <dbReference type="ARBA" id="ARBA00007123"/>
    </source>
</evidence>
<protein>
    <recommendedName>
        <fullName evidence="3 11">DNA-directed RNA polymerase subunit alpha</fullName>
        <shortName evidence="11">RNAP subunit alpha</shortName>
        <ecNumber evidence="2 11">2.7.7.6</ecNumber>
    </recommendedName>
    <alternativeName>
        <fullName evidence="9 11">RNA polymerase subunit alpha</fullName>
    </alternativeName>
    <alternativeName>
        <fullName evidence="8 11">Transcriptase subunit alpha</fullName>
    </alternativeName>
</protein>
<evidence type="ECO:0000256" key="9">
    <source>
        <dbReference type="ARBA" id="ARBA00033070"/>
    </source>
</evidence>
<evidence type="ECO:0000256" key="6">
    <source>
        <dbReference type="ARBA" id="ARBA00022695"/>
    </source>
</evidence>
<dbReference type="SUPFAM" id="SSF47789">
    <property type="entry name" value="C-terminal domain of RNA polymerase alpha subunit"/>
    <property type="match status" value="1"/>
</dbReference>
<dbReference type="InterPro" id="IPR011260">
    <property type="entry name" value="RNAP_asu_C"/>
</dbReference>
<dbReference type="FunFam" id="1.10.150.20:FF:000001">
    <property type="entry name" value="DNA-directed RNA polymerase subunit alpha"/>
    <property type="match status" value="1"/>
</dbReference>
<keyword evidence="6 11" id="KW-0548">Nucleotidyltransferase</keyword>
<comment type="subunit">
    <text evidence="11">Homodimer. The RNAP catalytic core consists of 2 alpha, 1 beta, 1 beta' and 1 omega subunit. When a sigma factor is associated with the core the holoenzyme is formed, which can initiate transcription.</text>
</comment>
<evidence type="ECO:0000313" key="14">
    <source>
        <dbReference type="Proteomes" id="UP000298603"/>
    </source>
</evidence>
<comment type="catalytic activity">
    <reaction evidence="10 11">
        <text>RNA(n) + a ribonucleoside 5'-triphosphate = RNA(n+1) + diphosphate</text>
        <dbReference type="Rhea" id="RHEA:21248"/>
        <dbReference type="Rhea" id="RHEA-COMP:14527"/>
        <dbReference type="Rhea" id="RHEA-COMP:17342"/>
        <dbReference type="ChEBI" id="CHEBI:33019"/>
        <dbReference type="ChEBI" id="CHEBI:61557"/>
        <dbReference type="ChEBI" id="CHEBI:140395"/>
        <dbReference type="EC" id="2.7.7.6"/>
    </reaction>
</comment>
<comment type="function">
    <text evidence="11">DNA-dependent RNA polymerase catalyzes the transcription of DNA into RNA using the four ribonucleoside triphosphates as substrates.</text>
</comment>
<sequence>MQYMLRGLLKPSIVDIEQINSTYFRVILEPLERGFGHTIGNALRRVLLSSIPGYAVTEVQIKGILHEYSAKTGIKEDILTILLNLKELAIKLYGKDQVMLKLQKSGIGPVKASDIIYDNSVVIINPEHIICNLTDQVASIDMLMKVEKGIGYVTAASRIASHDINKNVGCISLDTCYSPIERISYMVEPARLQQKTDLDKLIIEIETNGTIDPEEAIRRAATILSEQLSTFVDLNYLTKKPVIEVKKTKPDFDPILLKSVDDLELTVRSANCLKTEMINYIGDLVQKTEVELLKMPNLGKKSLMEIKDILSLRGLSLGMYIKNWPPKNI</sequence>
<comment type="similarity">
    <text evidence="1 11">Belongs to the RNA polymerase alpha chain family.</text>
</comment>
<evidence type="ECO:0000256" key="11">
    <source>
        <dbReference type="HAMAP-Rule" id="MF_00059"/>
    </source>
</evidence>
<dbReference type="OrthoDB" id="9805706at2"/>
<dbReference type="SUPFAM" id="SSF56553">
    <property type="entry name" value="Insert subdomain of RNA polymerase alpha subunit"/>
    <property type="match status" value="1"/>
</dbReference>
<keyword evidence="14" id="KW-1185">Reference proteome</keyword>
<accession>A0A4D6YKM9</accession>
<dbReference type="Gene3D" id="2.170.120.12">
    <property type="entry name" value="DNA-directed RNA polymerase, insert domain"/>
    <property type="match status" value="1"/>
</dbReference>
<dbReference type="GO" id="GO:0005737">
    <property type="term" value="C:cytoplasm"/>
    <property type="evidence" value="ECO:0007669"/>
    <property type="project" value="UniProtKB-ARBA"/>
</dbReference>
<dbReference type="Pfam" id="PF01000">
    <property type="entry name" value="RNA_pol_A_bac"/>
    <property type="match status" value="1"/>
</dbReference>
<dbReference type="Gene3D" id="3.30.1360.10">
    <property type="entry name" value="RNA polymerase, RBP11-like subunit"/>
    <property type="match status" value="1"/>
</dbReference>
<dbReference type="EMBL" id="CP032996">
    <property type="protein sequence ID" value="QCI27311.1"/>
    <property type="molecule type" value="Genomic_DNA"/>
</dbReference>
<evidence type="ECO:0000313" key="13">
    <source>
        <dbReference type="EMBL" id="QCI27311.1"/>
    </source>
</evidence>
<evidence type="ECO:0000256" key="5">
    <source>
        <dbReference type="ARBA" id="ARBA00022679"/>
    </source>
</evidence>
<dbReference type="NCBIfam" id="TIGR02027">
    <property type="entry name" value="rpoA"/>
    <property type="match status" value="1"/>
</dbReference>
<evidence type="ECO:0000256" key="2">
    <source>
        <dbReference type="ARBA" id="ARBA00012418"/>
    </source>
</evidence>
<dbReference type="GO" id="GO:0003677">
    <property type="term" value="F:DNA binding"/>
    <property type="evidence" value="ECO:0007669"/>
    <property type="project" value="UniProtKB-UniRule"/>
</dbReference>
<feature type="region of interest" description="Alpha N-terminal domain (alpha-NTD)" evidence="11">
    <location>
        <begin position="1"/>
        <end position="235"/>
    </location>
</feature>
<evidence type="ECO:0000256" key="7">
    <source>
        <dbReference type="ARBA" id="ARBA00023163"/>
    </source>
</evidence>
<dbReference type="CDD" id="cd06928">
    <property type="entry name" value="RNAP_alpha_NTD"/>
    <property type="match status" value="1"/>
</dbReference>
<dbReference type="Gene3D" id="1.10.150.20">
    <property type="entry name" value="5' to 3' exonuclease, C-terminal subdomain"/>
    <property type="match status" value="1"/>
</dbReference>
<dbReference type="Proteomes" id="UP000298603">
    <property type="component" value="Chromosome"/>
</dbReference>
<evidence type="ECO:0000259" key="12">
    <source>
        <dbReference type="SMART" id="SM00662"/>
    </source>
</evidence>
<dbReference type="AlphaFoldDB" id="A0A4D6YKM9"/>
<dbReference type="Pfam" id="PF03118">
    <property type="entry name" value="RNA_pol_A_CTD"/>
    <property type="match status" value="1"/>
</dbReference>
<dbReference type="NCBIfam" id="NF003513">
    <property type="entry name" value="PRK05182.1-2"/>
    <property type="match status" value="1"/>
</dbReference>
<dbReference type="Pfam" id="PF01193">
    <property type="entry name" value="RNA_pol_L"/>
    <property type="match status" value="1"/>
</dbReference>
<evidence type="ECO:0000256" key="3">
    <source>
        <dbReference type="ARBA" id="ARBA00015972"/>
    </source>
</evidence>
<dbReference type="GO" id="GO:0003899">
    <property type="term" value="F:DNA-directed RNA polymerase activity"/>
    <property type="evidence" value="ECO:0007669"/>
    <property type="project" value="UniProtKB-UniRule"/>
</dbReference>
<dbReference type="HAMAP" id="MF_00059">
    <property type="entry name" value="RNApol_bact_RpoA"/>
    <property type="match status" value="1"/>
</dbReference>
<dbReference type="SUPFAM" id="SSF55257">
    <property type="entry name" value="RBP11-like subunits of RNA polymerase"/>
    <property type="match status" value="1"/>
</dbReference>
<gene>
    <name evidence="11" type="primary">rpoA</name>
    <name evidence="13" type="ORF">D9V81_01695</name>
</gene>
<keyword evidence="5 11" id="KW-0808">Transferase</keyword>
<dbReference type="FunFam" id="2.170.120.12:FF:000001">
    <property type="entry name" value="DNA-directed RNA polymerase subunit alpha"/>
    <property type="match status" value="1"/>
</dbReference>
<name>A0A4D6YKM9_9GAMM</name>
<feature type="domain" description="DNA-directed RNA polymerase RpoA/D/Rpb3-type" evidence="12">
    <location>
        <begin position="23"/>
        <end position="234"/>
    </location>
</feature>
<dbReference type="SMART" id="SM00662">
    <property type="entry name" value="RPOLD"/>
    <property type="match status" value="1"/>
</dbReference>
<keyword evidence="7 11" id="KW-0804">Transcription</keyword>
<dbReference type="GO" id="GO:0000428">
    <property type="term" value="C:DNA-directed RNA polymerase complex"/>
    <property type="evidence" value="ECO:0007669"/>
    <property type="project" value="UniProtKB-KW"/>
</dbReference>
<feature type="region of interest" description="Alpha C-terminal domain (alpha-CTD)" evidence="11">
    <location>
        <begin position="252"/>
        <end position="329"/>
    </location>
</feature>
<evidence type="ECO:0000256" key="8">
    <source>
        <dbReference type="ARBA" id="ARBA00032524"/>
    </source>
</evidence>
<dbReference type="RefSeq" id="WP_158349577.1">
    <property type="nucleotide sequence ID" value="NZ_CP032996.1"/>
</dbReference>
<comment type="domain">
    <text evidence="11">The N-terminal domain is essential for RNAP assembly and basal transcription, whereas the C-terminal domain is involved in interaction with transcriptional regulators and with upstream promoter elements.</text>
</comment>
<proteinExistence type="inferred from homology"/>
<dbReference type="InterPro" id="IPR011262">
    <property type="entry name" value="DNA-dir_RNA_pol_insert"/>
</dbReference>
<dbReference type="InterPro" id="IPR036643">
    <property type="entry name" value="RNApol_insert_sf"/>
</dbReference>
<reference evidence="13 14" key="1">
    <citation type="submission" date="2018-10" db="EMBL/GenBank/DDBJ databases">
        <title>Comparative functional genomics of the obligate endosymbiont Buchnera aphidicola.</title>
        <authorList>
            <person name="Chong R.A."/>
        </authorList>
    </citation>
    <scope>NUCLEOTIDE SEQUENCE [LARGE SCALE GENOMIC DNA]</scope>
    <source>
        <strain evidence="13 14">Tma</strain>
    </source>
</reference>